<dbReference type="SUPFAM" id="SSF52540">
    <property type="entry name" value="P-loop containing nucleoside triphosphate hydrolases"/>
    <property type="match status" value="1"/>
</dbReference>
<protein>
    <submittedName>
        <fullName evidence="5">ATP-binding cassette domain-containing protein</fullName>
    </submittedName>
</protein>
<dbReference type="RefSeq" id="WP_202659070.1">
    <property type="nucleotide sequence ID" value="NZ_JAESVP010000003.1"/>
</dbReference>
<dbReference type="InterPro" id="IPR050093">
    <property type="entry name" value="ABC_SmlMolc_Importer"/>
</dbReference>
<keyword evidence="1" id="KW-0813">Transport</keyword>
<dbReference type="PANTHER" id="PTHR42781">
    <property type="entry name" value="SPERMIDINE/PUTRESCINE IMPORT ATP-BINDING PROTEIN POTA"/>
    <property type="match status" value="1"/>
</dbReference>
<dbReference type="PROSITE" id="PS00211">
    <property type="entry name" value="ABC_TRANSPORTER_1"/>
    <property type="match status" value="1"/>
</dbReference>
<dbReference type="InterPro" id="IPR017871">
    <property type="entry name" value="ABC_transporter-like_CS"/>
</dbReference>
<dbReference type="GO" id="GO:0016887">
    <property type="term" value="F:ATP hydrolysis activity"/>
    <property type="evidence" value="ECO:0007669"/>
    <property type="project" value="InterPro"/>
</dbReference>
<dbReference type="AlphaFoldDB" id="A0A8J7MT61"/>
<dbReference type="Proteomes" id="UP000619033">
    <property type="component" value="Unassembled WGS sequence"/>
</dbReference>
<dbReference type="PANTHER" id="PTHR42781:SF4">
    <property type="entry name" value="SPERMIDINE_PUTRESCINE IMPORT ATP-BINDING PROTEIN POTA"/>
    <property type="match status" value="1"/>
</dbReference>
<dbReference type="Gene3D" id="3.40.50.300">
    <property type="entry name" value="P-loop containing nucleotide triphosphate hydrolases"/>
    <property type="match status" value="1"/>
</dbReference>
<evidence type="ECO:0000313" key="6">
    <source>
        <dbReference type="Proteomes" id="UP000619033"/>
    </source>
</evidence>
<keyword evidence="6" id="KW-1185">Reference proteome</keyword>
<dbReference type="PROSITE" id="PS50893">
    <property type="entry name" value="ABC_TRANSPORTER_2"/>
    <property type="match status" value="1"/>
</dbReference>
<comment type="caution">
    <text evidence="5">The sequence shown here is derived from an EMBL/GenBank/DDBJ whole genome shotgun (WGS) entry which is preliminary data.</text>
</comment>
<name>A0A8J7MT61_9RHOB</name>
<evidence type="ECO:0000256" key="3">
    <source>
        <dbReference type="ARBA" id="ARBA00022840"/>
    </source>
</evidence>
<dbReference type="InterPro" id="IPR003439">
    <property type="entry name" value="ABC_transporter-like_ATP-bd"/>
</dbReference>
<organism evidence="5 6">
    <name type="scientific">Fuscibacter oryzae</name>
    <dbReference type="NCBI Taxonomy" id="2803939"/>
    <lineage>
        <taxon>Bacteria</taxon>
        <taxon>Pseudomonadati</taxon>
        <taxon>Pseudomonadota</taxon>
        <taxon>Alphaproteobacteria</taxon>
        <taxon>Rhodobacterales</taxon>
        <taxon>Paracoccaceae</taxon>
        <taxon>Fuscibacter</taxon>
    </lineage>
</organism>
<gene>
    <name evidence="5" type="ORF">JI744_07490</name>
</gene>
<dbReference type="GO" id="GO:0005524">
    <property type="term" value="F:ATP binding"/>
    <property type="evidence" value="ECO:0007669"/>
    <property type="project" value="UniProtKB-KW"/>
</dbReference>
<dbReference type="Pfam" id="PF00005">
    <property type="entry name" value="ABC_tran"/>
    <property type="match status" value="1"/>
</dbReference>
<dbReference type="EMBL" id="JAESVP010000003">
    <property type="protein sequence ID" value="MBL4927944.1"/>
    <property type="molecule type" value="Genomic_DNA"/>
</dbReference>
<keyword evidence="3 5" id="KW-0067">ATP-binding</keyword>
<accession>A0A8J7MT61</accession>
<dbReference type="SMART" id="SM00382">
    <property type="entry name" value="AAA"/>
    <property type="match status" value="1"/>
</dbReference>
<evidence type="ECO:0000256" key="2">
    <source>
        <dbReference type="ARBA" id="ARBA00022741"/>
    </source>
</evidence>
<evidence type="ECO:0000256" key="1">
    <source>
        <dbReference type="ARBA" id="ARBA00022448"/>
    </source>
</evidence>
<dbReference type="InterPro" id="IPR003593">
    <property type="entry name" value="AAA+_ATPase"/>
</dbReference>
<reference evidence="5" key="1">
    <citation type="submission" date="2021-01" db="EMBL/GenBank/DDBJ databases">
        <title>Genome seq and assembly of Tabrizicola sp. KVB23.</title>
        <authorList>
            <person name="Chhetri G."/>
        </authorList>
    </citation>
    <scope>NUCLEOTIDE SEQUENCE</scope>
    <source>
        <strain evidence="5">KVB23</strain>
    </source>
</reference>
<dbReference type="InterPro" id="IPR027417">
    <property type="entry name" value="P-loop_NTPase"/>
</dbReference>
<proteinExistence type="predicted"/>
<feature type="domain" description="ABC transporter" evidence="4">
    <location>
        <begin position="7"/>
        <end position="216"/>
    </location>
</feature>
<sequence length="216" mass="22514">MSAPTGLHLESLTVRRGTDVLAQLNLTIRPGEVLTLMAPSGAGKSMLLQALIGALPPGFSASGHIVLNGRKVTGLPTAARRIGLLFQDDMLFPHLSVGQNLQFGLAPGGSKAQRRSRIEQGLAAAGLSGFAARDPATLSGGQRARVALLRALLAEPQALLLDEPFARLDANLRAQIRQATFDATRNLPVILVTHDQSDAVAAGGPVLSLFGQPVSP</sequence>
<evidence type="ECO:0000259" key="4">
    <source>
        <dbReference type="PROSITE" id="PS50893"/>
    </source>
</evidence>
<keyword evidence="2" id="KW-0547">Nucleotide-binding</keyword>
<evidence type="ECO:0000313" key="5">
    <source>
        <dbReference type="EMBL" id="MBL4927944.1"/>
    </source>
</evidence>